<organism evidence="2 3">
    <name type="scientific">Mucilaginibacter limnophilus</name>
    <dbReference type="NCBI Taxonomy" id="1932778"/>
    <lineage>
        <taxon>Bacteria</taxon>
        <taxon>Pseudomonadati</taxon>
        <taxon>Bacteroidota</taxon>
        <taxon>Sphingobacteriia</taxon>
        <taxon>Sphingobacteriales</taxon>
        <taxon>Sphingobacteriaceae</taxon>
        <taxon>Mucilaginibacter</taxon>
    </lineage>
</organism>
<dbReference type="Proteomes" id="UP000282759">
    <property type="component" value="Unassembled WGS sequence"/>
</dbReference>
<dbReference type="OrthoDB" id="195456at2"/>
<dbReference type="InterPro" id="IPR021314">
    <property type="entry name" value="DUF2911"/>
</dbReference>
<dbReference type="PROSITE" id="PS51257">
    <property type="entry name" value="PROKAR_LIPOPROTEIN"/>
    <property type="match status" value="1"/>
</dbReference>
<evidence type="ECO:0000313" key="3">
    <source>
        <dbReference type="Proteomes" id="UP000282759"/>
    </source>
</evidence>
<dbReference type="SUPFAM" id="SSF48452">
    <property type="entry name" value="TPR-like"/>
    <property type="match status" value="1"/>
</dbReference>
<sequence>MKNFRVYLFALFLIACFNTKTFAQQQQPRIPEASSTQTLIQDFGLGKITVTYSRPNVRDRKIFGGIQPYGEVWRTGANWATTITFSEETTVEGNKVPAGTYALFTIPGEKEWTIILNNTPKQWGAYTYKQSDDFIRFKVPSINLKEKRETFTIAFANVTTKTCDFYLLWDYTAVAIKMGTNDDAQIVANIDQLMKGPKKPYFNAIQYYYENNHDLNKALAWAQEAEKAEPKAPWFKLWKARVLLKLGRKQEAITAAQEGVGLAKSSDDDEYVRLNEAVLAKAMYSDSK</sequence>
<keyword evidence="1" id="KW-0732">Signal</keyword>
<reference evidence="2 3" key="1">
    <citation type="submission" date="2019-01" db="EMBL/GenBank/DDBJ databases">
        <authorList>
            <person name="Chen W.-M."/>
        </authorList>
    </citation>
    <scope>NUCLEOTIDE SEQUENCE [LARGE SCALE GENOMIC DNA]</scope>
    <source>
        <strain evidence="2 3">YBJ-36</strain>
    </source>
</reference>
<evidence type="ECO:0000256" key="1">
    <source>
        <dbReference type="SAM" id="SignalP"/>
    </source>
</evidence>
<gene>
    <name evidence="2" type="ORF">EOD41_12975</name>
</gene>
<accession>A0A437MRX5</accession>
<feature type="signal peptide" evidence="1">
    <location>
        <begin position="1"/>
        <end position="23"/>
    </location>
</feature>
<name>A0A437MRX5_9SPHI</name>
<dbReference type="Gene3D" id="1.25.40.10">
    <property type="entry name" value="Tetratricopeptide repeat domain"/>
    <property type="match status" value="1"/>
</dbReference>
<dbReference type="RefSeq" id="WP_127705557.1">
    <property type="nucleotide sequence ID" value="NZ_SACK01000005.1"/>
</dbReference>
<dbReference type="Pfam" id="PF11138">
    <property type="entry name" value="DUF2911"/>
    <property type="match status" value="1"/>
</dbReference>
<comment type="caution">
    <text evidence="2">The sequence shown here is derived from an EMBL/GenBank/DDBJ whole genome shotgun (WGS) entry which is preliminary data.</text>
</comment>
<dbReference type="InterPro" id="IPR011990">
    <property type="entry name" value="TPR-like_helical_dom_sf"/>
</dbReference>
<dbReference type="EMBL" id="SACK01000005">
    <property type="protein sequence ID" value="RVU00386.1"/>
    <property type="molecule type" value="Genomic_DNA"/>
</dbReference>
<protein>
    <submittedName>
        <fullName evidence="2">DUF2911 domain-containing protein</fullName>
    </submittedName>
</protein>
<proteinExistence type="predicted"/>
<keyword evidence="3" id="KW-1185">Reference proteome</keyword>
<dbReference type="AlphaFoldDB" id="A0A437MRX5"/>
<evidence type="ECO:0000313" key="2">
    <source>
        <dbReference type="EMBL" id="RVU00386.1"/>
    </source>
</evidence>
<feature type="chain" id="PRO_5019148389" evidence="1">
    <location>
        <begin position="24"/>
        <end position="288"/>
    </location>
</feature>